<evidence type="ECO:0000313" key="1">
    <source>
        <dbReference type="EMBL" id="XBO42394.1"/>
    </source>
</evidence>
<dbReference type="InterPro" id="IPR019933">
    <property type="entry name" value="DivIVA_domain"/>
</dbReference>
<name>A0AAU7JQL1_9MICO</name>
<dbReference type="RefSeq" id="WP_406829807.1">
    <property type="nucleotide sequence ID" value="NZ_CP157483.1"/>
</dbReference>
<sequence>MIWVFFTVVAVLLVGAFAALVTGRLGYDPMSDATTTQSEPTLSTDFTSDEVSSVRFDTALRGYRMDQVDAVLDRLQARIAELESHSDTGR</sequence>
<organism evidence="1">
    <name type="scientific">Pedococcus sp. KACC 23699</name>
    <dbReference type="NCBI Taxonomy" id="3149228"/>
    <lineage>
        <taxon>Bacteria</taxon>
        <taxon>Bacillati</taxon>
        <taxon>Actinomycetota</taxon>
        <taxon>Actinomycetes</taxon>
        <taxon>Micrococcales</taxon>
        <taxon>Intrasporangiaceae</taxon>
        <taxon>Pedococcus</taxon>
    </lineage>
</organism>
<dbReference type="AlphaFoldDB" id="A0AAU7JQL1"/>
<dbReference type="NCBIfam" id="TIGR03544">
    <property type="entry name" value="DivI1A_domain"/>
    <property type="match status" value="1"/>
</dbReference>
<accession>A0AAU7JQL1</accession>
<dbReference type="EMBL" id="CP157483">
    <property type="protein sequence ID" value="XBO42394.1"/>
    <property type="molecule type" value="Genomic_DNA"/>
</dbReference>
<reference evidence="1" key="1">
    <citation type="submission" date="2024-05" db="EMBL/GenBank/DDBJ databases">
        <authorList>
            <person name="Kim S."/>
            <person name="Heo J."/>
            <person name="Choi H."/>
            <person name="Choi Y."/>
            <person name="Kwon S.-W."/>
            <person name="Kim Y."/>
        </authorList>
    </citation>
    <scope>NUCLEOTIDE SEQUENCE</scope>
    <source>
        <strain evidence="1">KACC 23699</strain>
    </source>
</reference>
<gene>
    <name evidence="1" type="ORF">ABEG17_12485</name>
</gene>
<dbReference type="Gene3D" id="6.10.250.660">
    <property type="match status" value="1"/>
</dbReference>
<protein>
    <submittedName>
        <fullName evidence="1">DivIVA domain-containing protein</fullName>
    </submittedName>
</protein>
<proteinExistence type="predicted"/>